<gene>
    <name evidence="4" type="ORF">MVEN_00585100</name>
</gene>
<feature type="transmembrane region" description="Helical" evidence="3">
    <location>
        <begin position="242"/>
        <end position="261"/>
    </location>
</feature>
<dbReference type="Pfam" id="PF07690">
    <property type="entry name" value="MFS_1"/>
    <property type="match status" value="1"/>
</dbReference>
<comment type="caution">
    <text evidence="4">The sequence shown here is derived from an EMBL/GenBank/DDBJ whole genome shotgun (WGS) entry which is preliminary data.</text>
</comment>
<feature type="transmembrane region" description="Helical" evidence="3">
    <location>
        <begin position="374"/>
        <end position="395"/>
    </location>
</feature>
<dbReference type="GO" id="GO:0022857">
    <property type="term" value="F:transmembrane transporter activity"/>
    <property type="evidence" value="ECO:0007669"/>
    <property type="project" value="InterPro"/>
</dbReference>
<sequence length="521" mass="55792">MSGHNSQFSADISASQLDEIELASRIPLPTSRTPSTFFISADPQTPLDPDPSNFVSSSLRGSVNESNLPPVDRGNGAWSFLAAAFIVEAVVWGFPNSYGVFLDAYLQDPRFTSQKNAPSLLPLIGTLSSGIIYCSGSVINPISARYPEHRRKSMWLGAILCCGTLLGASYATEIFQLILSQGILYAIGGSLLYLPCVSFMSEWFIARRGMANGILFAGNAAGGLLLPLVLPPLISKYGSSKTLRILAIAIAIFLFPLLPFIKGRLPQTRARIHGPTPRGAAETSRLDERQVILDLPRRQHPARLWILRPHPVSTQYSSIVSITALEITHCSSIAFANDLHVGSSKSAVTLAMLNAASVVGRLSMGFLSDKLNPWILALSSLFTTSVATFILWGVLSHSFSGLLAFGIAYGSIAGSWSSLWTGFVRPLAKDDPGISTTLFGYLLLLRGIGNIMSTPISAKLYSRPHNITGSAESTGFDVGNGRFETMIIYVGTCFAGAAGIAALGLTMDIRRGLRSSNQNSG</sequence>
<dbReference type="InterPro" id="IPR050327">
    <property type="entry name" value="Proton-linked_MCT"/>
</dbReference>
<dbReference type="InterPro" id="IPR011701">
    <property type="entry name" value="MFS"/>
</dbReference>
<evidence type="ECO:0000256" key="3">
    <source>
        <dbReference type="SAM" id="Phobius"/>
    </source>
</evidence>
<keyword evidence="5" id="KW-1185">Reference proteome</keyword>
<comment type="similarity">
    <text evidence="2">Belongs to the major facilitator superfamily. Monocarboxylate porter (TC 2.A.1.13) family.</text>
</comment>
<dbReference type="GO" id="GO:0016020">
    <property type="term" value="C:membrane"/>
    <property type="evidence" value="ECO:0007669"/>
    <property type="project" value="UniProtKB-SubCell"/>
</dbReference>
<feature type="transmembrane region" description="Helical" evidence="3">
    <location>
        <begin position="402"/>
        <end position="423"/>
    </location>
</feature>
<dbReference type="Proteomes" id="UP000620124">
    <property type="component" value="Unassembled WGS sequence"/>
</dbReference>
<dbReference type="Gene3D" id="1.20.1250.20">
    <property type="entry name" value="MFS general substrate transporter like domains"/>
    <property type="match status" value="2"/>
</dbReference>
<name>A0A8H7D7L3_9AGAR</name>
<proteinExistence type="inferred from homology"/>
<feature type="transmembrane region" description="Helical" evidence="3">
    <location>
        <begin position="76"/>
        <end position="94"/>
    </location>
</feature>
<dbReference type="InterPro" id="IPR036259">
    <property type="entry name" value="MFS_trans_sf"/>
</dbReference>
<keyword evidence="3" id="KW-0812">Transmembrane</keyword>
<dbReference type="OrthoDB" id="2213137at2759"/>
<feature type="transmembrane region" description="Helical" evidence="3">
    <location>
        <begin position="154"/>
        <end position="171"/>
    </location>
</feature>
<dbReference type="PANTHER" id="PTHR11360">
    <property type="entry name" value="MONOCARBOXYLATE TRANSPORTER"/>
    <property type="match status" value="1"/>
</dbReference>
<feature type="transmembrane region" description="Helical" evidence="3">
    <location>
        <begin position="486"/>
        <end position="505"/>
    </location>
</feature>
<evidence type="ECO:0000313" key="5">
    <source>
        <dbReference type="Proteomes" id="UP000620124"/>
    </source>
</evidence>
<evidence type="ECO:0000256" key="2">
    <source>
        <dbReference type="ARBA" id="ARBA00006727"/>
    </source>
</evidence>
<reference evidence="4" key="1">
    <citation type="submission" date="2020-05" db="EMBL/GenBank/DDBJ databases">
        <title>Mycena genomes resolve the evolution of fungal bioluminescence.</title>
        <authorList>
            <person name="Tsai I.J."/>
        </authorList>
    </citation>
    <scope>NUCLEOTIDE SEQUENCE</scope>
    <source>
        <strain evidence="4">CCC161011</strain>
    </source>
</reference>
<keyword evidence="3" id="KW-0472">Membrane</keyword>
<feature type="transmembrane region" description="Helical" evidence="3">
    <location>
        <begin position="183"/>
        <end position="206"/>
    </location>
</feature>
<organism evidence="4 5">
    <name type="scientific">Mycena venus</name>
    <dbReference type="NCBI Taxonomy" id="2733690"/>
    <lineage>
        <taxon>Eukaryota</taxon>
        <taxon>Fungi</taxon>
        <taxon>Dikarya</taxon>
        <taxon>Basidiomycota</taxon>
        <taxon>Agaricomycotina</taxon>
        <taxon>Agaricomycetes</taxon>
        <taxon>Agaricomycetidae</taxon>
        <taxon>Agaricales</taxon>
        <taxon>Marasmiineae</taxon>
        <taxon>Mycenaceae</taxon>
        <taxon>Mycena</taxon>
    </lineage>
</organism>
<evidence type="ECO:0000313" key="4">
    <source>
        <dbReference type="EMBL" id="KAF7362382.1"/>
    </source>
</evidence>
<dbReference type="SUPFAM" id="SSF103473">
    <property type="entry name" value="MFS general substrate transporter"/>
    <property type="match status" value="1"/>
</dbReference>
<dbReference type="EMBL" id="JACAZI010000004">
    <property type="protein sequence ID" value="KAF7362382.1"/>
    <property type="molecule type" value="Genomic_DNA"/>
</dbReference>
<dbReference type="AlphaFoldDB" id="A0A8H7D7L3"/>
<feature type="transmembrane region" description="Helical" evidence="3">
    <location>
        <begin position="213"/>
        <end position="230"/>
    </location>
</feature>
<protein>
    <submittedName>
        <fullName evidence="4">MFS general substrate transporter</fullName>
    </submittedName>
</protein>
<dbReference type="PANTHER" id="PTHR11360:SF287">
    <property type="entry name" value="MFS MONOCARBOXYLATE TRANSPORTER"/>
    <property type="match status" value="1"/>
</dbReference>
<comment type="subcellular location">
    <subcellularLocation>
        <location evidence="1">Membrane</location>
        <topology evidence="1">Multi-pass membrane protein</topology>
    </subcellularLocation>
</comment>
<keyword evidence="3" id="KW-1133">Transmembrane helix</keyword>
<accession>A0A8H7D7L3</accession>
<feature type="transmembrane region" description="Helical" evidence="3">
    <location>
        <begin position="120"/>
        <end position="142"/>
    </location>
</feature>
<evidence type="ECO:0000256" key="1">
    <source>
        <dbReference type="ARBA" id="ARBA00004141"/>
    </source>
</evidence>